<feature type="transmembrane region" description="Helical" evidence="10">
    <location>
        <begin position="345"/>
        <end position="367"/>
    </location>
</feature>
<evidence type="ECO:0000313" key="14">
    <source>
        <dbReference type="Proteomes" id="UP000010077"/>
    </source>
</evidence>
<keyword evidence="3" id="KW-1003">Cell membrane</keyword>
<dbReference type="Pfam" id="PF01578">
    <property type="entry name" value="Cytochrom_C_asm"/>
    <property type="match status" value="1"/>
</dbReference>
<feature type="domain" description="Cytochrome c-type biogenesis protein CcmF C-terminal" evidence="12">
    <location>
        <begin position="308"/>
        <end position="624"/>
    </location>
</feature>
<feature type="transmembrane region" description="Helical" evidence="10">
    <location>
        <begin position="598"/>
        <end position="623"/>
    </location>
</feature>
<dbReference type="InterPro" id="IPR002541">
    <property type="entry name" value="Cyt_c_assembly"/>
</dbReference>
<feature type="transmembrane region" description="Helical" evidence="10">
    <location>
        <begin position="387"/>
        <end position="406"/>
    </location>
</feature>
<dbReference type="GO" id="GO:0015232">
    <property type="term" value="F:heme transmembrane transporter activity"/>
    <property type="evidence" value="ECO:0007669"/>
    <property type="project" value="InterPro"/>
</dbReference>
<dbReference type="STRING" id="1193729.A1OE_535"/>
<dbReference type="NCBIfam" id="NF007691">
    <property type="entry name" value="PRK10369.1"/>
    <property type="match status" value="1"/>
</dbReference>
<accession>K7Z3Z4</accession>
<gene>
    <name evidence="13" type="primary">ccmF</name>
    <name evidence="13" type="ORF">A1OE_535</name>
</gene>
<dbReference type="InterPro" id="IPR032523">
    <property type="entry name" value="CcmF_C"/>
</dbReference>
<dbReference type="NCBIfam" id="TIGR00353">
    <property type="entry name" value="nrfE"/>
    <property type="match status" value="1"/>
</dbReference>
<dbReference type="PRINTS" id="PR01411">
    <property type="entry name" value="CCMFBIOGNSIS"/>
</dbReference>
<dbReference type="PANTHER" id="PTHR43653">
    <property type="entry name" value="CYTOCHROME C ASSEMBLY PROTEIN-RELATED"/>
    <property type="match status" value="1"/>
</dbReference>
<evidence type="ECO:0000256" key="8">
    <source>
        <dbReference type="ARBA" id="ARBA00023136"/>
    </source>
</evidence>
<evidence type="ECO:0000313" key="13">
    <source>
        <dbReference type="EMBL" id="AFX98728.1"/>
    </source>
</evidence>
<evidence type="ECO:0000256" key="1">
    <source>
        <dbReference type="ARBA" id="ARBA00004429"/>
    </source>
</evidence>
<feature type="transmembrane region" description="Helical" evidence="10">
    <location>
        <begin position="418"/>
        <end position="435"/>
    </location>
</feature>
<dbReference type="EMBL" id="CP003539">
    <property type="protein sequence ID" value="AFX98728.1"/>
    <property type="molecule type" value="Genomic_DNA"/>
</dbReference>
<dbReference type="InterPro" id="IPR003567">
    <property type="entry name" value="Cyt_c_biogenesis"/>
</dbReference>
<evidence type="ECO:0000259" key="12">
    <source>
        <dbReference type="Pfam" id="PF16327"/>
    </source>
</evidence>
<keyword evidence="5 10" id="KW-0812">Transmembrane</keyword>
<evidence type="ECO:0000256" key="4">
    <source>
        <dbReference type="ARBA" id="ARBA00022519"/>
    </source>
</evidence>
<keyword evidence="4" id="KW-0997">Cell inner membrane</keyword>
<keyword evidence="8 10" id="KW-0472">Membrane</keyword>
<feature type="transmembrane region" description="Helical" evidence="10">
    <location>
        <begin position="168"/>
        <end position="188"/>
    </location>
</feature>
<dbReference type="Proteomes" id="UP000010077">
    <property type="component" value="Chromosome"/>
</dbReference>
<dbReference type="InterPro" id="IPR003568">
    <property type="entry name" value="Cyt_c_biogenesis_CcmF"/>
</dbReference>
<dbReference type="PANTHER" id="PTHR43653:SF1">
    <property type="entry name" value="CYTOCHROME C-TYPE BIOGENESIS PROTEIN CCMF"/>
    <property type="match status" value="1"/>
</dbReference>
<comment type="similarity">
    <text evidence="2">Belongs to the CcmF/CycK/Ccl1/NrfE/CcsA family.</text>
</comment>
<sequence length="639" mass="70374">MALVIALVVSVFQTIIPLYGTACQQPRLISFACPAAIVQFTALVLSFGSLINAFVASDFSVANVVDNSSSLKPMLYKVAGVWGNHEGSMLLWVLILSFFGASVAIFGANLPEILRARVIAIQGLIGASFLTFIIFTSNPFVRMIPAPIDGRGLNPLLQDIGLALHPPILYLGYVGLSTTFSFAVAALLEGRVSRSWARWVRPWILAAWVALTAGITLGSIWSYYELGWGGWWFWDPVENASFMPWLVATALLHSVIVLEKRNALKRWTVLLALVAFAFSLLGTFLVRSGVLTSVHSFAVDSQRGIFMLVLLSVTIVGSLFLYAWRAPAIESSEIFFFISREGALITNNLFMITGATTVLIGTIYPLFLESISGEKISVGPPFFESTFVPLMVPLILAVGVGPFLTWKRDNLVIVVKNVFFATVCLFMVFVFLWGVPIGAMFGLALAVWLMLSVLTEWAHRVRLFRVSLFSSLSRALVLPRSAYGMSIAHFGLAVFIFGAVGNNFYSTEVVRYASPGEKIKIAGHTLTFQSVNAGKGVNYDSYVGKFVMENGQVIESERRFFPIEGQQTTEVGLCIRPLGDIYTVLGEAVARNKWTIRIYYNAFVVWIWIGSFLMSLGGLLSFLDSRLRIRLQGSCAIIR</sequence>
<evidence type="ECO:0000256" key="10">
    <source>
        <dbReference type="SAM" id="Phobius"/>
    </source>
</evidence>
<evidence type="ECO:0000259" key="11">
    <source>
        <dbReference type="Pfam" id="PF01578"/>
    </source>
</evidence>
<comment type="function">
    <text evidence="9">Required for the biogenesis of c-type cytochromes. Possible subunit of a heme lyase.</text>
</comment>
<comment type="subcellular location">
    <subcellularLocation>
        <location evidence="1">Cell inner membrane</location>
        <topology evidence="1">Multi-pass membrane protein</topology>
    </subcellularLocation>
</comment>
<feature type="transmembrane region" description="Helical" evidence="10">
    <location>
        <begin position="89"/>
        <end position="106"/>
    </location>
</feature>
<feature type="transmembrane region" description="Helical" evidence="10">
    <location>
        <begin position="200"/>
        <end position="222"/>
    </location>
</feature>
<evidence type="ECO:0000256" key="9">
    <source>
        <dbReference type="ARBA" id="ARBA00037230"/>
    </source>
</evidence>
<feature type="transmembrane region" description="Helical" evidence="10">
    <location>
        <begin position="242"/>
        <end position="258"/>
    </location>
</feature>
<name>K7Z3Z4_9PROT</name>
<evidence type="ECO:0000256" key="5">
    <source>
        <dbReference type="ARBA" id="ARBA00022692"/>
    </source>
</evidence>
<evidence type="ECO:0000256" key="2">
    <source>
        <dbReference type="ARBA" id="ARBA00009186"/>
    </source>
</evidence>
<dbReference type="HOGENOM" id="CLU_015041_3_0_5"/>
<keyword evidence="7 10" id="KW-1133">Transmembrane helix</keyword>
<dbReference type="GO" id="GO:0017004">
    <property type="term" value="P:cytochrome complex assembly"/>
    <property type="evidence" value="ECO:0007669"/>
    <property type="project" value="UniProtKB-KW"/>
</dbReference>
<protein>
    <submittedName>
        <fullName evidence="13">Cytochrome c-type biogenesis protein CcmF</fullName>
    </submittedName>
</protein>
<dbReference type="PATRIC" id="fig|1193729.4.peg.286"/>
<feature type="transmembrane region" description="Helical" evidence="10">
    <location>
        <begin position="441"/>
        <end position="461"/>
    </location>
</feature>
<keyword evidence="14" id="KW-1185">Reference proteome</keyword>
<feature type="transmembrane region" description="Helical" evidence="10">
    <location>
        <begin position="305"/>
        <end position="324"/>
    </location>
</feature>
<dbReference type="PRINTS" id="PR01410">
    <property type="entry name" value="CCBIOGENESIS"/>
</dbReference>
<dbReference type="AlphaFoldDB" id="K7Z3Z4"/>
<feature type="transmembrane region" description="Helical" evidence="10">
    <location>
        <begin position="482"/>
        <end position="505"/>
    </location>
</feature>
<dbReference type="GO" id="GO:0005886">
    <property type="term" value="C:plasma membrane"/>
    <property type="evidence" value="ECO:0007669"/>
    <property type="project" value="UniProtKB-SubCell"/>
</dbReference>
<feature type="domain" description="Cytochrome c assembly protein" evidence="11">
    <location>
        <begin position="82"/>
        <end position="288"/>
    </location>
</feature>
<dbReference type="GO" id="GO:0020037">
    <property type="term" value="F:heme binding"/>
    <property type="evidence" value="ECO:0007669"/>
    <property type="project" value="InterPro"/>
</dbReference>
<feature type="transmembrane region" description="Helical" evidence="10">
    <location>
        <begin position="118"/>
        <end position="135"/>
    </location>
</feature>
<proteinExistence type="inferred from homology"/>
<dbReference type="Pfam" id="PF16327">
    <property type="entry name" value="CcmF_C"/>
    <property type="match status" value="1"/>
</dbReference>
<dbReference type="eggNOG" id="COG1138">
    <property type="taxonomic scope" value="Bacteria"/>
</dbReference>
<keyword evidence="6" id="KW-0201">Cytochrome c-type biogenesis</keyword>
<evidence type="ECO:0000256" key="3">
    <source>
        <dbReference type="ARBA" id="ARBA00022475"/>
    </source>
</evidence>
<feature type="transmembrane region" description="Helical" evidence="10">
    <location>
        <begin position="267"/>
        <end position="285"/>
    </location>
</feature>
<organism evidence="13 14">
    <name type="scientific">Candidatus Endolissoclinum faulkneri L2</name>
    <dbReference type="NCBI Taxonomy" id="1193729"/>
    <lineage>
        <taxon>Bacteria</taxon>
        <taxon>Pseudomonadati</taxon>
        <taxon>Pseudomonadota</taxon>
        <taxon>Alphaproteobacteria</taxon>
        <taxon>Rhodospirillales</taxon>
        <taxon>Rhodospirillaceae</taxon>
        <taxon>Candidatus Endolissoclinum</taxon>
    </lineage>
</organism>
<dbReference type="KEGG" id="thal:A1OE_535"/>
<reference evidence="13 14" key="1">
    <citation type="journal article" date="2012" name="Proc. Natl. Acad. Sci. U.S.A.">
        <title>Genome streamlining and chemical defense in a coral reef symbiosis.</title>
        <authorList>
            <person name="Kwan J.C."/>
            <person name="Donia M.S."/>
            <person name="Han A.W."/>
            <person name="Hirose E."/>
            <person name="Haygood M.G."/>
            <person name="Schmidt E.W."/>
        </authorList>
    </citation>
    <scope>NUCLEOTIDE SEQUENCE [LARGE SCALE GENOMIC DNA]</scope>
    <source>
        <strain evidence="13 14">L2</strain>
    </source>
</reference>
<evidence type="ECO:0000256" key="6">
    <source>
        <dbReference type="ARBA" id="ARBA00022748"/>
    </source>
</evidence>
<evidence type="ECO:0000256" key="7">
    <source>
        <dbReference type="ARBA" id="ARBA00022989"/>
    </source>
</evidence>